<accession>A0ABN7SUD6</accession>
<feature type="signal peptide" evidence="1">
    <location>
        <begin position="1"/>
        <end position="18"/>
    </location>
</feature>
<protein>
    <submittedName>
        <fullName evidence="2">Oidioi.mRNA.OKI2018_I69.chr1.g525.t1.cds</fullName>
    </submittedName>
</protein>
<gene>
    <name evidence="2" type="ORF">OKIOD_LOCUS9290</name>
</gene>
<evidence type="ECO:0000313" key="3">
    <source>
        <dbReference type="Proteomes" id="UP001158576"/>
    </source>
</evidence>
<evidence type="ECO:0000313" key="2">
    <source>
        <dbReference type="EMBL" id="CAG5102913.1"/>
    </source>
</evidence>
<feature type="chain" id="PRO_5047003560" evidence="1">
    <location>
        <begin position="19"/>
        <end position="791"/>
    </location>
</feature>
<name>A0ABN7SUD6_OIKDI</name>
<organism evidence="2 3">
    <name type="scientific">Oikopleura dioica</name>
    <name type="common">Tunicate</name>
    <dbReference type="NCBI Taxonomy" id="34765"/>
    <lineage>
        <taxon>Eukaryota</taxon>
        <taxon>Metazoa</taxon>
        <taxon>Chordata</taxon>
        <taxon>Tunicata</taxon>
        <taxon>Appendicularia</taxon>
        <taxon>Copelata</taxon>
        <taxon>Oikopleuridae</taxon>
        <taxon>Oikopleura</taxon>
    </lineage>
</organism>
<keyword evidence="3" id="KW-1185">Reference proteome</keyword>
<dbReference type="Proteomes" id="UP001158576">
    <property type="component" value="Chromosome 1"/>
</dbReference>
<reference evidence="2 3" key="1">
    <citation type="submission" date="2021-04" db="EMBL/GenBank/DDBJ databases">
        <authorList>
            <person name="Bliznina A."/>
        </authorList>
    </citation>
    <scope>NUCLEOTIDE SEQUENCE [LARGE SCALE GENOMIC DNA]</scope>
</reference>
<dbReference type="EMBL" id="OU015566">
    <property type="protein sequence ID" value="CAG5102913.1"/>
    <property type="molecule type" value="Genomic_DNA"/>
</dbReference>
<evidence type="ECO:0000256" key="1">
    <source>
        <dbReference type="SAM" id="SignalP"/>
    </source>
</evidence>
<keyword evidence="1" id="KW-0732">Signal</keyword>
<sequence length="791" mass="89703">MKLLAGFLGLSAGSIVMPSEFEFPEDGKYDKKNTFCFKHSGEFSGINHVKSFPEVSNDIKLAEKWLSARGAGNPRSSMSVMFNKDFRPEESLLLHACEEGPDVRGLFYDDELVGARFGLNDCNEFYVLTPFKGVLPYKITDELNFNGKDAKKFKKQRKNFERIVGRDVEINKQDGHSDECHKVQKWVKGKVVDLEERDYPFPQNEVSLWDSDIQSTLDNIAMMNQLDVPMRVGKEMYEQVFALQAMHKGLWDFSMQMAAYEMGVKVPCFDLQNCLSDPERDCLDLIGQCGEQKKFEGLIKKFMEEEMGYFGFGNVNHGDIAILFDQIDEKDDMEYFRVFVKKFVKLFEKKNPEWDLSWDDKKELERLAGMLLMQVDEFMKGDKKPDIGGEMSIEAVVTELFTDPTGFLEDLAEMDMEQMMAMVRSLLGPMMDEEMIMVVEEVMQSMDWEMVSGALNGLSALLEGKISIEDVLDDLWMMNDLSGFVPMTEEILNMVGLPEQMRPLIDGFLEVSKMILSDIEGFLEAVNEEPDMVAMKMKEAFGIWFSMLEISDEDATALILESPLFSFDTDLFNAIMVSNNTDDYYGAIAMVTENLFETIGYISEKLADVDAGMPIDAEMLGAIKGHVDNVSFGILYMFLNFEDEMTITFGIVEVIVQEVNNILETYFMFKPTDVASMLLYFRDEIQQGYDMVRGFILPRVADAIDVAMSGRDTIAGLLHVGVDQVNHLGNMTGFFIDFDEIDMMFTDAPAIASWMDAVRYGLMGDPQTDEYFSYLLEDGSSSSSSSSSSVV</sequence>
<proteinExistence type="predicted"/>